<organism evidence="1 2">
    <name type="scientific">Serinibacter salmoneus</name>
    <dbReference type="NCBI Taxonomy" id="556530"/>
    <lineage>
        <taxon>Bacteria</taxon>
        <taxon>Bacillati</taxon>
        <taxon>Actinomycetota</taxon>
        <taxon>Actinomycetes</taxon>
        <taxon>Micrococcales</taxon>
        <taxon>Beutenbergiaceae</taxon>
        <taxon>Serinibacter</taxon>
    </lineage>
</organism>
<comment type="caution">
    <text evidence="1">The sequence shown here is derived from an EMBL/GenBank/DDBJ whole genome shotgun (WGS) entry which is preliminary data.</text>
</comment>
<dbReference type="InterPro" id="IPR029063">
    <property type="entry name" value="SAM-dependent_MTases_sf"/>
</dbReference>
<dbReference type="RefSeq" id="WP_211283043.1">
    <property type="nucleotide sequence ID" value="NZ_PDJD01000001.1"/>
</dbReference>
<dbReference type="Proteomes" id="UP000224915">
    <property type="component" value="Unassembled WGS sequence"/>
</dbReference>
<name>A0A2A9CWJ2_9MICO</name>
<proteinExistence type="predicted"/>
<evidence type="ECO:0000313" key="1">
    <source>
        <dbReference type="EMBL" id="PFG18798.1"/>
    </source>
</evidence>
<evidence type="ECO:0008006" key="3">
    <source>
        <dbReference type="Google" id="ProtNLM"/>
    </source>
</evidence>
<evidence type="ECO:0000313" key="2">
    <source>
        <dbReference type="Proteomes" id="UP000224915"/>
    </source>
</evidence>
<gene>
    <name evidence="1" type="ORF">ATL40_0342</name>
</gene>
<keyword evidence="2" id="KW-1185">Reference proteome</keyword>
<protein>
    <recommendedName>
        <fullName evidence="3">RNA methylase family UPF0020</fullName>
    </recommendedName>
</protein>
<dbReference type="Gene3D" id="3.40.50.150">
    <property type="entry name" value="Vaccinia Virus protein VP39"/>
    <property type="match status" value="1"/>
</dbReference>
<accession>A0A2A9CWJ2</accession>
<dbReference type="SUPFAM" id="SSF53335">
    <property type="entry name" value="S-adenosyl-L-methionine-dependent methyltransferases"/>
    <property type="match status" value="1"/>
</dbReference>
<reference evidence="1 2" key="1">
    <citation type="submission" date="2017-10" db="EMBL/GenBank/DDBJ databases">
        <title>Sequencing the genomes of 1000 actinobacteria strains.</title>
        <authorList>
            <person name="Klenk H.-P."/>
        </authorList>
    </citation>
    <scope>NUCLEOTIDE SEQUENCE [LARGE SCALE GENOMIC DNA]</scope>
    <source>
        <strain evidence="1 2">DSM 21801</strain>
    </source>
</reference>
<dbReference type="EMBL" id="PDJD01000001">
    <property type="protein sequence ID" value="PFG18798.1"/>
    <property type="molecule type" value="Genomic_DNA"/>
</dbReference>
<sequence length="351" mass="37230">MLLSPSSNRVYAGNSPAITTAELTVLAEAGIGSALRAVEPVSVAGVPYLRVDLEGEDLTALGQLAAGYALLEEVAESGSGTTAPPASPLLRPVALPRTEVLSDDLLTIPKYQGKTNEQLTRVALNVTLAATAWAGEVGRRRFRVLDPLAGRGTTLSWALALGHDAYGVELRRKEVDAYAAFLTTWLRRSRLKHTIDRHPLRRHGTVVAHEVAAELSPTREAWKAGERQSLRLWAADTTQSADLLGRTQVDAIVTDAPYGVDHAAGTKPARGASRPVAPAQLLAAAVPAWVPALRPGGALGIAWNTHTLSREDLTAICGEVGLEVLDDAAHLGLAHHVDAGIHRDVLVARRP</sequence>
<dbReference type="AlphaFoldDB" id="A0A2A9CWJ2"/>